<evidence type="ECO:0000313" key="3">
    <source>
        <dbReference type="Proteomes" id="UP000320461"/>
    </source>
</evidence>
<comment type="caution">
    <text evidence="2">The sequence shown here is derived from an EMBL/GenBank/DDBJ whole genome shotgun (WGS) entry which is preliminary data.</text>
</comment>
<keyword evidence="3" id="KW-1185">Reference proteome</keyword>
<dbReference type="Proteomes" id="UP000320461">
    <property type="component" value="Unassembled WGS sequence"/>
</dbReference>
<evidence type="ECO:0000313" key="2">
    <source>
        <dbReference type="EMBL" id="GEA84411.1"/>
    </source>
</evidence>
<dbReference type="InterPro" id="IPR009061">
    <property type="entry name" value="DNA-bd_dom_put_sf"/>
</dbReference>
<dbReference type="AlphaFoldDB" id="A0A4Y3KJ25"/>
<dbReference type="EMBL" id="BJLQ01000014">
    <property type="protein sequence ID" value="GEA84411.1"/>
    <property type="molecule type" value="Genomic_DNA"/>
</dbReference>
<name>A0A4Y3KJ25_9CELL</name>
<dbReference type="SUPFAM" id="SSF46955">
    <property type="entry name" value="Putative DNA-binding domain"/>
    <property type="match status" value="1"/>
</dbReference>
<organism evidence="2 3">
    <name type="scientific">Cellulomonas gelida</name>
    <dbReference type="NCBI Taxonomy" id="1712"/>
    <lineage>
        <taxon>Bacteria</taxon>
        <taxon>Bacillati</taxon>
        <taxon>Actinomycetota</taxon>
        <taxon>Actinomycetes</taxon>
        <taxon>Micrococcales</taxon>
        <taxon>Cellulomonadaceae</taxon>
        <taxon>Cellulomonas</taxon>
    </lineage>
</organism>
<dbReference type="InterPro" id="IPR041657">
    <property type="entry name" value="HTH_17"/>
</dbReference>
<reference evidence="2 3" key="1">
    <citation type="submission" date="2019-06" db="EMBL/GenBank/DDBJ databases">
        <title>Whole genome shotgun sequence of Cellulomonas gelida NBRC 3748.</title>
        <authorList>
            <person name="Hosoyama A."/>
            <person name="Uohara A."/>
            <person name="Ohji S."/>
            <person name="Ichikawa N."/>
        </authorList>
    </citation>
    <scope>NUCLEOTIDE SEQUENCE [LARGE SCALE GENOMIC DNA]</scope>
    <source>
        <strain evidence="2 3">NBRC 3748</strain>
    </source>
</reference>
<protein>
    <recommendedName>
        <fullName evidence="1">Helix-turn-helix domain-containing protein</fullName>
    </recommendedName>
</protein>
<evidence type="ECO:0000259" key="1">
    <source>
        <dbReference type="Pfam" id="PF12728"/>
    </source>
</evidence>
<dbReference type="Pfam" id="PF12728">
    <property type="entry name" value="HTH_17"/>
    <property type="match status" value="1"/>
</dbReference>
<sequence length="65" mass="7414">MARILLTLDQAAERTGISKATFRWLRHQDRGPKFGVIAGRLRIYEDDLERWIERELESTATGGAA</sequence>
<gene>
    <name evidence="2" type="ORF">CGE01nite_16620</name>
</gene>
<dbReference type="RefSeq" id="WP_141370212.1">
    <property type="nucleotide sequence ID" value="NZ_BJLQ01000014.1"/>
</dbReference>
<accession>A0A4Y3KJ25</accession>
<dbReference type="OrthoDB" id="4330189at2"/>
<feature type="domain" description="Helix-turn-helix" evidence="1">
    <location>
        <begin position="5"/>
        <end position="54"/>
    </location>
</feature>
<proteinExistence type="predicted"/>